<keyword evidence="4" id="KW-1185">Reference proteome</keyword>
<dbReference type="AlphaFoldDB" id="A0A6J5EP70"/>
<protein>
    <recommendedName>
        <fullName evidence="5">Extensin</fullName>
    </recommendedName>
</protein>
<feature type="compositionally biased region" description="Basic and acidic residues" evidence="1">
    <location>
        <begin position="143"/>
        <end position="153"/>
    </location>
</feature>
<dbReference type="EMBL" id="CADIKF010000056">
    <property type="protein sequence ID" value="CAB3768358.1"/>
    <property type="molecule type" value="Genomic_DNA"/>
</dbReference>
<feature type="transmembrane region" description="Helical" evidence="2">
    <location>
        <begin position="7"/>
        <end position="25"/>
    </location>
</feature>
<proteinExistence type="predicted"/>
<gene>
    <name evidence="3" type="ORF">LMG29739_05295</name>
</gene>
<evidence type="ECO:0008006" key="5">
    <source>
        <dbReference type="Google" id="ProtNLM"/>
    </source>
</evidence>
<reference evidence="3 4" key="1">
    <citation type="submission" date="2020-04" db="EMBL/GenBank/DDBJ databases">
        <authorList>
            <person name="De Canck E."/>
        </authorList>
    </citation>
    <scope>NUCLEOTIDE SEQUENCE [LARGE SCALE GENOMIC DNA]</scope>
    <source>
        <strain evidence="3 4">LMG 29739</strain>
    </source>
</reference>
<organism evidence="3 4">
    <name type="scientific">Paraburkholderia solisilvae</name>
    <dbReference type="NCBI Taxonomy" id="624376"/>
    <lineage>
        <taxon>Bacteria</taxon>
        <taxon>Pseudomonadati</taxon>
        <taxon>Pseudomonadota</taxon>
        <taxon>Betaproteobacteria</taxon>
        <taxon>Burkholderiales</taxon>
        <taxon>Burkholderiaceae</taxon>
        <taxon>Paraburkholderia</taxon>
    </lineage>
</organism>
<keyword evidence="2" id="KW-0472">Membrane</keyword>
<sequence>MTKVGKTLIAALVVADLGFVFYIMSPQGDHSAGKSDAASDGSVKMMAPLYTGKGSDPQVAAGTVASDMPGSSTLPSATSTGSIDAAPPRPVAVPNVLAQAPAAAAAASAAKEQKTVTVRPQPVRTVDVANNPKPVSTNTSRSARGDRTGDDGRSSAGSNPVAAAMTEALVRQSAQLDPSLPPPDMSKSVSMHDVSDTASRGGSNPVAAAMTEQLVRESSRINSPAHTPGQPGAQ</sequence>
<feature type="region of interest" description="Disordered" evidence="1">
    <location>
        <begin position="175"/>
        <end position="234"/>
    </location>
</feature>
<name>A0A6J5EP70_9BURK</name>
<dbReference type="Proteomes" id="UP000494329">
    <property type="component" value="Unassembled WGS sequence"/>
</dbReference>
<accession>A0A6J5EP70</accession>
<keyword evidence="2" id="KW-0812">Transmembrane</keyword>
<feature type="compositionally biased region" description="Low complexity" evidence="1">
    <location>
        <begin position="109"/>
        <end position="128"/>
    </location>
</feature>
<feature type="compositionally biased region" description="Polar residues" evidence="1">
    <location>
        <begin position="69"/>
        <end position="82"/>
    </location>
</feature>
<feature type="region of interest" description="Disordered" evidence="1">
    <location>
        <begin position="58"/>
        <end position="87"/>
    </location>
</feature>
<feature type="compositionally biased region" description="Polar residues" evidence="1">
    <location>
        <begin position="133"/>
        <end position="142"/>
    </location>
</feature>
<evidence type="ECO:0000313" key="4">
    <source>
        <dbReference type="Proteomes" id="UP000494329"/>
    </source>
</evidence>
<evidence type="ECO:0000256" key="1">
    <source>
        <dbReference type="SAM" id="MobiDB-lite"/>
    </source>
</evidence>
<evidence type="ECO:0000313" key="3">
    <source>
        <dbReference type="EMBL" id="CAB3768358.1"/>
    </source>
</evidence>
<feature type="region of interest" description="Disordered" evidence="1">
    <location>
        <begin position="109"/>
        <end position="160"/>
    </location>
</feature>
<dbReference type="RefSeq" id="WP_175114430.1">
    <property type="nucleotide sequence ID" value="NZ_CADIKF010000056.1"/>
</dbReference>
<evidence type="ECO:0000256" key="2">
    <source>
        <dbReference type="SAM" id="Phobius"/>
    </source>
</evidence>
<keyword evidence="2" id="KW-1133">Transmembrane helix</keyword>